<keyword evidence="3" id="KW-1185">Reference proteome</keyword>
<dbReference type="RefSeq" id="WP_377360024.1">
    <property type="nucleotide sequence ID" value="NZ_JBHTCM010000016.1"/>
</dbReference>
<accession>A0ABW2KYS8</accession>
<keyword evidence="1" id="KW-0732">Signal</keyword>
<reference evidence="3" key="1">
    <citation type="journal article" date="2019" name="Int. J. Syst. Evol. Microbiol.">
        <title>The Global Catalogue of Microorganisms (GCM) 10K type strain sequencing project: providing services to taxonomists for standard genome sequencing and annotation.</title>
        <authorList>
            <consortium name="The Broad Institute Genomics Platform"/>
            <consortium name="The Broad Institute Genome Sequencing Center for Infectious Disease"/>
            <person name="Wu L."/>
            <person name="Ma J."/>
        </authorList>
    </citation>
    <scope>NUCLEOTIDE SEQUENCE [LARGE SCALE GENOMIC DNA]</scope>
    <source>
        <strain evidence="3">CGMCC 1.16275</strain>
    </source>
</reference>
<feature type="signal peptide" evidence="1">
    <location>
        <begin position="1"/>
        <end position="30"/>
    </location>
</feature>
<organism evidence="2 3">
    <name type="scientific">Rhodocista pekingensis</name>
    <dbReference type="NCBI Taxonomy" id="201185"/>
    <lineage>
        <taxon>Bacteria</taxon>
        <taxon>Pseudomonadati</taxon>
        <taxon>Pseudomonadota</taxon>
        <taxon>Alphaproteobacteria</taxon>
        <taxon>Rhodospirillales</taxon>
        <taxon>Azospirillaceae</taxon>
        <taxon>Rhodocista</taxon>
    </lineage>
</organism>
<evidence type="ECO:0000256" key="1">
    <source>
        <dbReference type="SAM" id="SignalP"/>
    </source>
</evidence>
<proteinExistence type="predicted"/>
<gene>
    <name evidence="2" type="ORF">ACFQPS_14955</name>
</gene>
<name>A0ABW2KYS8_9PROT</name>
<dbReference type="PANTHER" id="PTHR33361:SF16">
    <property type="entry name" value="DUF885 DOMAIN-CONTAINING PROTEIN"/>
    <property type="match status" value="1"/>
</dbReference>
<dbReference type="Pfam" id="PF05960">
    <property type="entry name" value="DUF885"/>
    <property type="match status" value="1"/>
</dbReference>
<sequence>MAIRSSARALLAGAALSVLFAFSPGLPAYAGTGDTPAATAGVQKTAEDAKLDAFLEDAWNRVLARNPDLRVQLGMKDTEGRWTPVSDAFSEENEKIARGDLERLRKEIDRDALSRQGRLNYDLFTYVMEDGLSYAPFRYDSYAFTRLDGGHIAMPSFLISTLQVQDKADAESYIRRLRGIGQVLADMEAAARVRLERGIAPPAFNFPSIVSASRAVAAGKPFDDGPNESPLWLDIRAKVGALSIDEAEKTRLIAEAEKALREDVGPAYRRFADAIEAMGAKVKENNGIWALPKGAELYRVAVRSSTTVDMDPAAIHELGLKEVARIQDEMRAIMRKVAFKGDLKAFFEYLKTDPQFFYPDTEEGQKAYMARATEVIGRMEAQLGRYFGVLPKARMEVRAVEKFREESSPGAFYQQPSLDGSRPGIFYANMADMKALPKWDLETLAYHEGIPGHHMQIAIAQELEGVPAFRRIWNTSAYAEGWALYAEHLGKEMGFFEDPYSDAGRLGAELFRAVRLVVDTGLHTKKWTREQAIAYMNENTPNAEIDNTREVERYMNWPGQALSYKIGMLEIQRLRAKAEAALGDRFDIRGFHDTVLANGAVPLPLLQQLVDAWVASRAKG</sequence>
<evidence type="ECO:0000313" key="3">
    <source>
        <dbReference type="Proteomes" id="UP001596456"/>
    </source>
</evidence>
<feature type="chain" id="PRO_5046125374" evidence="1">
    <location>
        <begin position="31"/>
        <end position="620"/>
    </location>
</feature>
<protein>
    <submittedName>
        <fullName evidence="2">DUF885 domain-containing protein</fullName>
    </submittedName>
</protein>
<dbReference type="Proteomes" id="UP001596456">
    <property type="component" value="Unassembled WGS sequence"/>
</dbReference>
<dbReference type="InterPro" id="IPR010281">
    <property type="entry name" value="DUF885"/>
</dbReference>
<dbReference type="EMBL" id="JBHTCM010000016">
    <property type="protein sequence ID" value="MFC7334466.1"/>
    <property type="molecule type" value="Genomic_DNA"/>
</dbReference>
<comment type="caution">
    <text evidence="2">The sequence shown here is derived from an EMBL/GenBank/DDBJ whole genome shotgun (WGS) entry which is preliminary data.</text>
</comment>
<dbReference type="PANTHER" id="PTHR33361">
    <property type="entry name" value="GLR0591 PROTEIN"/>
    <property type="match status" value="1"/>
</dbReference>
<evidence type="ECO:0000313" key="2">
    <source>
        <dbReference type="EMBL" id="MFC7334466.1"/>
    </source>
</evidence>